<evidence type="ECO:0000256" key="4">
    <source>
        <dbReference type="ARBA" id="ARBA00022795"/>
    </source>
</evidence>
<evidence type="ECO:0000313" key="8">
    <source>
        <dbReference type="EMBL" id="OIQ69023.1"/>
    </source>
</evidence>
<evidence type="ECO:0000256" key="3">
    <source>
        <dbReference type="ARBA" id="ARBA00022448"/>
    </source>
</evidence>
<evidence type="ECO:0000256" key="1">
    <source>
        <dbReference type="ARBA" id="ARBA00003041"/>
    </source>
</evidence>
<keyword evidence="8" id="KW-0282">Flagellum</keyword>
<evidence type="ECO:0000256" key="6">
    <source>
        <dbReference type="ARBA" id="ARBA00023225"/>
    </source>
</evidence>
<evidence type="ECO:0000259" key="7">
    <source>
        <dbReference type="Pfam" id="PF02108"/>
    </source>
</evidence>
<sequence length="191" mass="20446">MELAFEEAVELARASAKAEGFAAGYANGRTRAADQVRLELEVELASLRAAELARMDTTTALLTSLGRLVDELESRMVPTYEQVADRLGPAAYSIVEAILGRELNLSKELALDAVRRVCKSAPRGSDFTVWLNPAAIDALDGLDLTSIAGRPMRLLADTSLNNGDALAESGATRVDARLATSLGRVREMLEA</sequence>
<dbReference type="PANTHER" id="PTHR34982">
    <property type="entry name" value="YOP PROTEINS TRANSLOCATION PROTEIN L"/>
    <property type="match status" value="1"/>
</dbReference>
<dbReference type="InterPro" id="IPR018035">
    <property type="entry name" value="Flagellar_FliH/T3SS_HrpE"/>
</dbReference>
<comment type="function">
    <text evidence="1">Needed for flagellar regrowth and assembly.</text>
</comment>
<comment type="similarity">
    <text evidence="2">Belongs to the FliH family.</text>
</comment>
<keyword evidence="5" id="KW-0653">Protein transport</keyword>
<dbReference type="PANTHER" id="PTHR34982:SF1">
    <property type="entry name" value="FLAGELLAR ASSEMBLY PROTEIN FLIH"/>
    <property type="match status" value="1"/>
</dbReference>
<feature type="domain" description="Flagellar assembly protein FliH/Type III secretion system HrpE" evidence="7">
    <location>
        <begin position="62"/>
        <end position="182"/>
    </location>
</feature>
<keyword evidence="6" id="KW-1006">Bacterial flagellum protein export</keyword>
<proteinExistence type="inferred from homology"/>
<keyword evidence="8" id="KW-0966">Cell projection</keyword>
<accession>A0A1J5PMN3</accession>
<dbReference type="GO" id="GO:0015031">
    <property type="term" value="P:protein transport"/>
    <property type="evidence" value="ECO:0007669"/>
    <property type="project" value="UniProtKB-KW"/>
</dbReference>
<evidence type="ECO:0000256" key="2">
    <source>
        <dbReference type="ARBA" id="ARBA00006602"/>
    </source>
</evidence>
<comment type="caution">
    <text evidence="8">The sequence shown here is derived from an EMBL/GenBank/DDBJ whole genome shotgun (WGS) entry which is preliminary data.</text>
</comment>
<gene>
    <name evidence="8" type="ORF">GALL_493790</name>
</gene>
<keyword evidence="8" id="KW-0969">Cilium</keyword>
<dbReference type="AlphaFoldDB" id="A0A1J5PMN3"/>
<dbReference type="Pfam" id="PF02108">
    <property type="entry name" value="FliH"/>
    <property type="match status" value="1"/>
</dbReference>
<keyword evidence="4" id="KW-1005">Bacterial flagellum biogenesis</keyword>
<name>A0A1J5PMN3_9ZZZZ</name>
<reference evidence="8" key="1">
    <citation type="submission" date="2016-10" db="EMBL/GenBank/DDBJ databases">
        <title>Sequence of Gallionella enrichment culture.</title>
        <authorList>
            <person name="Poehlein A."/>
            <person name="Muehling M."/>
            <person name="Daniel R."/>
        </authorList>
    </citation>
    <scope>NUCLEOTIDE SEQUENCE</scope>
</reference>
<evidence type="ECO:0000256" key="5">
    <source>
        <dbReference type="ARBA" id="ARBA00022927"/>
    </source>
</evidence>
<dbReference type="GO" id="GO:0044781">
    <property type="term" value="P:bacterial-type flagellum organization"/>
    <property type="evidence" value="ECO:0007669"/>
    <property type="project" value="UniProtKB-KW"/>
</dbReference>
<organism evidence="8">
    <name type="scientific">mine drainage metagenome</name>
    <dbReference type="NCBI Taxonomy" id="410659"/>
    <lineage>
        <taxon>unclassified sequences</taxon>
        <taxon>metagenomes</taxon>
        <taxon>ecological metagenomes</taxon>
    </lineage>
</organism>
<keyword evidence="3" id="KW-0813">Transport</keyword>
<protein>
    <submittedName>
        <fullName evidence="8">Flagellar assembly protein H</fullName>
    </submittedName>
</protein>
<dbReference type="GO" id="GO:0005829">
    <property type="term" value="C:cytosol"/>
    <property type="evidence" value="ECO:0007669"/>
    <property type="project" value="TreeGrafter"/>
</dbReference>
<dbReference type="InterPro" id="IPR051472">
    <property type="entry name" value="T3SS_Stator/FliH"/>
</dbReference>
<dbReference type="EMBL" id="MLJW01004964">
    <property type="protein sequence ID" value="OIQ69023.1"/>
    <property type="molecule type" value="Genomic_DNA"/>
</dbReference>